<name>A0ABW3WK80_9RHOO</name>
<accession>A0ABW3WK80</accession>
<evidence type="ECO:0000256" key="1">
    <source>
        <dbReference type="SAM" id="MobiDB-lite"/>
    </source>
</evidence>
<keyword evidence="3" id="KW-1185">Reference proteome</keyword>
<gene>
    <name evidence="2" type="ORF">ACFQ4M_19160</name>
</gene>
<evidence type="ECO:0000313" key="2">
    <source>
        <dbReference type="EMBL" id="MFD1265700.1"/>
    </source>
</evidence>
<dbReference type="RefSeq" id="WP_277835040.1">
    <property type="nucleotide sequence ID" value="NZ_JARQZE010000019.1"/>
</dbReference>
<proteinExistence type="predicted"/>
<sequence length="185" mass="20353">MDCAVHESAVAASTHRRSDAALLSAPEELECLRHELTGLLSVLGSRKPSVRMHDALLGLWIDSQGHAGIPDMRMSKVQPAGGPDLRMVEAISVDGVWMLFHLDQRTDGPSRADLLACVLEAFGHDEHRGTSGRFVPIFGADAQPTEVQQEMEHLRRLHGDLTLAPRRPDLSPWHGRTDIRARHAA</sequence>
<feature type="region of interest" description="Disordered" evidence="1">
    <location>
        <begin position="165"/>
        <end position="185"/>
    </location>
</feature>
<dbReference type="Proteomes" id="UP001597158">
    <property type="component" value="Unassembled WGS sequence"/>
</dbReference>
<comment type="caution">
    <text evidence="2">The sequence shown here is derived from an EMBL/GenBank/DDBJ whole genome shotgun (WGS) entry which is preliminary data.</text>
</comment>
<organism evidence="2 3">
    <name type="scientific">Thauera mechernichensis</name>
    <dbReference type="NCBI Taxonomy" id="82788"/>
    <lineage>
        <taxon>Bacteria</taxon>
        <taxon>Pseudomonadati</taxon>
        <taxon>Pseudomonadota</taxon>
        <taxon>Betaproteobacteria</taxon>
        <taxon>Rhodocyclales</taxon>
        <taxon>Zoogloeaceae</taxon>
        <taxon>Thauera</taxon>
    </lineage>
</organism>
<protein>
    <submittedName>
        <fullName evidence="2">Uncharacterized protein</fullName>
    </submittedName>
</protein>
<dbReference type="EMBL" id="JBHTMC010000036">
    <property type="protein sequence ID" value="MFD1265700.1"/>
    <property type="molecule type" value="Genomic_DNA"/>
</dbReference>
<reference evidence="3" key="1">
    <citation type="journal article" date="2019" name="Int. J. Syst. Evol. Microbiol.">
        <title>The Global Catalogue of Microorganisms (GCM) 10K type strain sequencing project: providing services to taxonomists for standard genome sequencing and annotation.</title>
        <authorList>
            <consortium name="The Broad Institute Genomics Platform"/>
            <consortium name="The Broad Institute Genome Sequencing Center for Infectious Disease"/>
            <person name="Wu L."/>
            <person name="Ma J."/>
        </authorList>
    </citation>
    <scope>NUCLEOTIDE SEQUENCE [LARGE SCALE GENOMIC DNA]</scope>
    <source>
        <strain evidence="3">CCUG 48884</strain>
    </source>
</reference>
<feature type="compositionally biased region" description="Basic and acidic residues" evidence="1">
    <location>
        <begin position="175"/>
        <end position="185"/>
    </location>
</feature>
<evidence type="ECO:0000313" key="3">
    <source>
        <dbReference type="Proteomes" id="UP001597158"/>
    </source>
</evidence>